<comment type="caution">
    <text evidence="1">The sequence shown here is derived from an EMBL/GenBank/DDBJ whole genome shotgun (WGS) entry which is preliminary data.</text>
</comment>
<dbReference type="EMBL" id="LYXE01000096">
    <property type="protein sequence ID" value="PDV98524.1"/>
    <property type="molecule type" value="Genomic_DNA"/>
</dbReference>
<reference evidence="1 2" key="1">
    <citation type="submission" date="2016-05" db="EMBL/GenBank/DDBJ databases">
        <authorList>
            <person name="Lavstsen T."/>
            <person name="Jespersen J.S."/>
        </authorList>
    </citation>
    <scope>NUCLEOTIDE SEQUENCE [LARGE SCALE GENOMIC DNA]</scope>
    <source>
        <strain evidence="1 2">B7-9</strain>
    </source>
</reference>
<dbReference type="OrthoDB" id="159171at2"/>
<dbReference type="InterPro" id="IPR036390">
    <property type="entry name" value="WH_DNA-bd_sf"/>
</dbReference>
<protein>
    <recommendedName>
        <fullName evidence="3">MarR family transcriptional regulator</fullName>
    </recommendedName>
</protein>
<proteinExistence type="predicted"/>
<dbReference type="AlphaFoldDB" id="A0A2H3KTC2"/>
<accession>A0A2H3KTC2</accession>
<name>A0A2H3KTC2_9CHLR</name>
<sequence length="127" mass="14720">MVDPMVQELLEQAVDSPVKLHLLMMFYENPRMEATARAIADRVCRDMWSVSQALSEMAHDGIMLISAVSNGEPVYRYEPAQERLESIERLVSRYDDPMERDLLHHSIRDLAAYAIFRHTNVWETQVA</sequence>
<evidence type="ECO:0008006" key="3">
    <source>
        <dbReference type="Google" id="ProtNLM"/>
    </source>
</evidence>
<dbReference type="RefSeq" id="WP_097653467.1">
    <property type="nucleotide sequence ID" value="NZ_LYXE01000096.1"/>
</dbReference>
<evidence type="ECO:0000313" key="1">
    <source>
        <dbReference type="EMBL" id="PDV98524.1"/>
    </source>
</evidence>
<organism evidence="1 2">
    <name type="scientific">Candidatus Chloroploca asiatica</name>
    <dbReference type="NCBI Taxonomy" id="1506545"/>
    <lineage>
        <taxon>Bacteria</taxon>
        <taxon>Bacillati</taxon>
        <taxon>Chloroflexota</taxon>
        <taxon>Chloroflexia</taxon>
        <taxon>Chloroflexales</taxon>
        <taxon>Chloroflexineae</taxon>
        <taxon>Oscillochloridaceae</taxon>
        <taxon>Candidatus Chloroploca</taxon>
    </lineage>
</organism>
<keyword evidence="2" id="KW-1185">Reference proteome</keyword>
<dbReference type="Proteomes" id="UP000220922">
    <property type="component" value="Unassembled WGS sequence"/>
</dbReference>
<gene>
    <name evidence="1" type="ORF">A9Q02_15155</name>
</gene>
<evidence type="ECO:0000313" key="2">
    <source>
        <dbReference type="Proteomes" id="UP000220922"/>
    </source>
</evidence>
<dbReference type="SUPFAM" id="SSF46785">
    <property type="entry name" value="Winged helix' DNA-binding domain"/>
    <property type="match status" value="1"/>
</dbReference>